<evidence type="ECO:0000256" key="1">
    <source>
        <dbReference type="SAM" id="MobiDB-lite"/>
    </source>
</evidence>
<dbReference type="EMBL" id="KN831952">
    <property type="protein sequence ID" value="KIO10512.1"/>
    <property type="molecule type" value="Genomic_DNA"/>
</dbReference>
<evidence type="ECO:0008006" key="4">
    <source>
        <dbReference type="Google" id="ProtNLM"/>
    </source>
</evidence>
<reference evidence="3" key="2">
    <citation type="submission" date="2015-01" db="EMBL/GenBank/DDBJ databases">
        <title>Evolutionary Origins and Diversification of the Mycorrhizal Mutualists.</title>
        <authorList>
            <consortium name="DOE Joint Genome Institute"/>
            <consortium name="Mycorrhizal Genomics Consortium"/>
            <person name="Kohler A."/>
            <person name="Kuo A."/>
            <person name="Nagy L.G."/>
            <person name="Floudas D."/>
            <person name="Copeland A."/>
            <person name="Barry K.W."/>
            <person name="Cichocki N."/>
            <person name="Veneault-Fourrey C."/>
            <person name="LaButti K."/>
            <person name="Lindquist E.A."/>
            <person name="Lipzen A."/>
            <person name="Lundell T."/>
            <person name="Morin E."/>
            <person name="Murat C."/>
            <person name="Riley R."/>
            <person name="Ohm R."/>
            <person name="Sun H."/>
            <person name="Tunlid A."/>
            <person name="Henrissat B."/>
            <person name="Grigoriev I.V."/>
            <person name="Hibbett D.S."/>
            <person name="Martin F."/>
        </authorList>
    </citation>
    <scope>NUCLEOTIDE SEQUENCE [LARGE SCALE GENOMIC DNA]</scope>
    <source>
        <strain evidence="3">Marx 270</strain>
    </source>
</reference>
<dbReference type="GO" id="GO:0003676">
    <property type="term" value="F:nucleic acid binding"/>
    <property type="evidence" value="ECO:0007669"/>
    <property type="project" value="InterPro"/>
</dbReference>
<keyword evidence="3" id="KW-1185">Reference proteome</keyword>
<reference evidence="2 3" key="1">
    <citation type="submission" date="2014-04" db="EMBL/GenBank/DDBJ databases">
        <authorList>
            <consortium name="DOE Joint Genome Institute"/>
            <person name="Kuo A."/>
            <person name="Kohler A."/>
            <person name="Costa M.D."/>
            <person name="Nagy L.G."/>
            <person name="Floudas D."/>
            <person name="Copeland A."/>
            <person name="Barry K.W."/>
            <person name="Cichocki N."/>
            <person name="Veneault-Fourrey C."/>
            <person name="LaButti K."/>
            <person name="Lindquist E.A."/>
            <person name="Lipzen A."/>
            <person name="Lundell T."/>
            <person name="Morin E."/>
            <person name="Murat C."/>
            <person name="Sun H."/>
            <person name="Tunlid A."/>
            <person name="Henrissat B."/>
            <person name="Grigoriev I.V."/>
            <person name="Hibbett D.S."/>
            <person name="Martin F."/>
            <person name="Nordberg H.P."/>
            <person name="Cantor M.N."/>
            <person name="Hua S.X."/>
        </authorList>
    </citation>
    <scope>NUCLEOTIDE SEQUENCE [LARGE SCALE GENOMIC DNA]</scope>
    <source>
        <strain evidence="2 3">Marx 270</strain>
    </source>
</reference>
<evidence type="ECO:0000313" key="3">
    <source>
        <dbReference type="Proteomes" id="UP000054217"/>
    </source>
</evidence>
<dbReference type="PANTHER" id="PTHR35871:SF1">
    <property type="entry name" value="CXC1-LIKE CYSTEINE CLUSTER ASSOCIATED WITH KDZ TRANSPOSASES DOMAIN-CONTAINING PROTEIN"/>
    <property type="match status" value="1"/>
</dbReference>
<organism evidence="2 3">
    <name type="scientific">Pisolithus tinctorius Marx 270</name>
    <dbReference type="NCBI Taxonomy" id="870435"/>
    <lineage>
        <taxon>Eukaryota</taxon>
        <taxon>Fungi</taxon>
        <taxon>Dikarya</taxon>
        <taxon>Basidiomycota</taxon>
        <taxon>Agaricomycotina</taxon>
        <taxon>Agaricomycetes</taxon>
        <taxon>Agaricomycetidae</taxon>
        <taxon>Boletales</taxon>
        <taxon>Sclerodermatineae</taxon>
        <taxon>Pisolithaceae</taxon>
        <taxon>Pisolithus</taxon>
    </lineage>
</organism>
<name>A0A0C3KLM3_PISTI</name>
<proteinExistence type="predicted"/>
<dbReference type="InParanoid" id="A0A0C3KLM3"/>
<dbReference type="Gene3D" id="3.30.420.10">
    <property type="entry name" value="Ribonuclease H-like superfamily/Ribonuclease H"/>
    <property type="match status" value="1"/>
</dbReference>
<dbReference type="AlphaFoldDB" id="A0A0C3KLM3"/>
<protein>
    <recommendedName>
        <fullName evidence="4">Tc1-like transposase DDE domain-containing protein</fullName>
    </recommendedName>
</protein>
<dbReference type="HOGENOM" id="CLU_005726_6_2_1"/>
<dbReference type="PANTHER" id="PTHR35871">
    <property type="entry name" value="EXPRESSED PROTEIN"/>
    <property type="match status" value="1"/>
</dbReference>
<accession>A0A0C3KLM3</accession>
<feature type="region of interest" description="Disordered" evidence="1">
    <location>
        <begin position="1"/>
        <end position="30"/>
    </location>
</feature>
<dbReference type="Proteomes" id="UP000054217">
    <property type="component" value="Unassembled WGS sequence"/>
</dbReference>
<feature type="compositionally biased region" description="Basic residues" evidence="1">
    <location>
        <begin position="1"/>
        <end position="11"/>
    </location>
</feature>
<sequence length="714" mass="80976">MAGGHPKKKQKNISGLRGQQKKLPELQNRSEMDPILLAVNLELENQDDDNIQGELDTYGLKTNFEEEYCGNYATDESDVDEEVELGHLNDEEFSRKLAEMVAREAHPITYKIGPDVMSKSERTHSRYRVQWKSQTNLDAFGFKKALSNASTCHPVTSSASNMPKLHLVDQSHNSRHNSEQAIPQVRLASEQFSSSDLELDGDQSDSAMLCKSGSGIGVQLEGDVEEVAENEGDAEDWEDELEVMTSGGGEIHDWKALRDQIQGDLKKHLKTLPLSQLNQLHILSSFATLQLKGVSRINASLEIARQWHDGKGTYFARSVRALARHYQVFEQLPHEKRGQNGHSFLHDESVQNHCHAWLSNLPAGKVTPQALQRAVNTTIFPQLGINPKWPISEQTARRWLIKLGWRKTVIQKGVYMDGHEHDDVVEHWKNVFLPQMEGYEHDGQITEDARRIIYPGGANGDPWWTHENLLDQMKSAIQIHEKVNGQDFQALFVFDNSSAHATLPPDALRAFEMNKSDGGKQHKQHDTIIPQSNPDPMKCGHLQKMMTPNGEPKGFQSVLEEQGFNIHGLRAKCSPVCQFESTGCCMAWLLSQQDDFRNQISMLKQLIRDAGHECIFLPKFHCELNPIEMYWGWCKYRYCQVAKPNFAAAKEAVTEILDSCPVEVLRQFINRSYRFMSAYRLGLTGQAAEWAVRKQKQHQQVLQHAMMSIEAVLA</sequence>
<gene>
    <name evidence="2" type="ORF">M404DRAFT_13719</name>
</gene>
<evidence type="ECO:0000313" key="2">
    <source>
        <dbReference type="EMBL" id="KIO10512.1"/>
    </source>
</evidence>
<dbReference type="OrthoDB" id="2684301at2759"/>
<dbReference type="InterPro" id="IPR036397">
    <property type="entry name" value="RNaseH_sf"/>
</dbReference>